<proteinExistence type="predicted"/>
<dbReference type="SUPFAM" id="SSF55811">
    <property type="entry name" value="Nudix"/>
    <property type="match status" value="1"/>
</dbReference>
<keyword evidence="1" id="KW-0732">Signal</keyword>
<reference evidence="4 5" key="1">
    <citation type="submission" date="2015-01" db="EMBL/GenBank/DDBJ databases">
        <title>Evolution of Trichinella species and genotypes.</title>
        <authorList>
            <person name="Korhonen P.K."/>
            <person name="Edoardo P."/>
            <person name="Giuseppe L.R."/>
            <person name="Gasser R.B."/>
        </authorList>
    </citation>
    <scope>NUCLEOTIDE SEQUENCE [LARGE SCALE GENOMIC DNA]</scope>
    <source>
        <strain evidence="2">ISS13</strain>
        <strain evidence="3">ISS176</strain>
    </source>
</reference>
<dbReference type="EMBL" id="JYDV01000039">
    <property type="protein sequence ID" value="KRZ39009.1"/>
    <property type="molecule type" value="Genomic_DNA"/>
</dbReference>
<feature type="chain" id="PRO_5010442801" evidence="1">
    <location>
        <begin position="21"/>
        <end position="344"/>
    </location>
</feature>
<dbReference type="Proteomes" id="UP000054632">
    <property type="component" value="Unassembled WGS sequence"/>
</dbReference>
<comment type="caution">
    <text evidence="2">The sequence shown here is derived from an EMBL/GenBank/DDBJ whole genome shotgun (WGS) entry which is preliminary data.</text>
</comment>
<evidence type="ECO:0000313" key="3">
    <source>
        <dbReference type="EMBL" id="KRZ39009.1"/>
    </source>
</evidence>
<dbReference type="InterPro" id="IPR015797">
    <property type="entry name" value="NUDIX_hydrolase-like_dom_sf"/>
</dbReference>
<dbReference type="AlphaFoldDB" id="A0A0V1EB32"/>
<dbReference type="Pfam" id="PF25969">
    <property type="entry name" value="NUDT9_N"/>
    <property type="match status" value="1"/>
</dbReference>
<dbReference type="GO" id="GO:0047631">
    <property type="term" value="F:ADP-ribose diphosphatase activity"/>
    <property type="evidence" value="ECO:0007669"/>
    <property type="project" value="InterPro"/>
</dbReference>
<protein>
    <submittedName>
        <fullName evidence="2">ADP-ribose pyrophosphatase, mitochondrial</fullName>
    </submittedName>
</protein>
<dbReference type="EMBL" id="JYDR01000067">
    <property type="protein sequence ID" value="KRY70826.1"/>
    <property type="molecule type" value="Genomic_DNA"/>
</dbReference>
<evidence type="ECO:0000313" key="5">
    <source>
        <dbReference type="Proteomes" id="UP000054826"/>
    </source>
</evidence>
<organism evidence="2 4">
    <name type="scientific">Trichinella pseudospiralis</name>
    <name type="common">Parasitic roundworm</name>
    <dbReference type="NCBI Taxonomy" id="6337"/>
    <lineage>
        <taxon>Eukaryota</taxon>
        <taxon>Metazoa</taxon>
        <taxon>Ecdysozoa</taxon>
        <taxon>Nematoda</taxon>
        <taxon>Enoplea</taxon>
        <taxon>Dorylaimia</taxon>
        <taxon>Trichinellida</taxon>
        <taxon>Trichinellidae</taxon>
        <taxon>Trichinella</taxon>
    </lineage>
</organism>
<dbReference type="PANTHER" id="PTHR13030:SF8">
    <property type="entry name" value="ADP-RIBOSE PYROPHOSPHATASE, MITOCHONDRIAL"/>
    <property type="match status" value="1"/>
</dbReference>
<dbReference type="Gene3D" id="3.90.79.10">
    <property type="entry name" value="Nucleoside Triphosphate Pyrophosphohydrolase"/>
    <property type="match status" value="1"/>
</dbReference>
<accession>A0A0V1EB32</accession>
<evidence type="ECO:0000313" key="2">
    <source>
        <dbReference type="EMBL" id="KRY70826.1"/>
    </source>
</evidence>
<gene>
    <name evidence="2" type="primary">NUDT9</name>
    <name evidence="2" type="ORF">T4A_11854</name>
    <name evidence="3" type="ORF">T4C_154</name>
</gene>
<dbReference type="InterPro" id="IPR039989">
    <property type="entry name" value="NUDT9"/>
</dbReference>
<name>A0A0V1EB32_TRIPS</name>
<feature type="signal peptide" evidence="1">
    <location>
        <begin position="1"/>
        <end position="20"/>
    </location>
</feature>
<dbReference type="PANTHER" id="PTHR13030">
    <property type="entry name" value="NUDIX HYDROLASE"/>
    <property type="match status" value="1"/>
</dbReference>
<sequence>MRRCYLTFIISTLFFAKIWSSSISYEKYYHNTTIERGHVPKMYRSWSVDFPGYKPVAYTAECPKDATCDPDIEDPNFHPRFNDYDGKVDRRRLKKQMNGKHKSYDMNGKYPLNPNGRTGVTGRGALLRYGPNYLVQVLISRLIKLFSIFCQSIFQHILFRGQSVREYIVIEPENADDLVNFPEDFVDSTEFAFIPPKLYDLLLKELTKSYDPRHAKHLLEKTFKNKVELYRGFVADNRNTDNAWIEALIIEYNDPKYKGIGKMKLNPETNSMHLKWQILDLKFFVDSINKVLSKSDMSRASKIARAVRVFFDNLKAGSPGHIYTALRVVLSVASLGLGVASIAG</sequence>
<evidence type="ECO:0000313" key="4">
    <source>
        <dbReference type="Proteomes" id="UP000054632"/>
    </source>
</evidence>
<evidence type="ECO:0000256" key="1">
    <source>
        <dbReference type="SAM" id="SignalP"/>
    </source>
</evidence>
<dbReference type="Proteomes" id="UP000054826">
    <property type="component" value="Unassembled WGS sequence"/>
</dbReference>